<dbReference type="InterPro" id="IPR011009">
    <property type="entry name" value="Kinase-like_dom_sf"/>
</dbReference>
<keyword evidence="3" id="KW-0808">Transferase</keyword>
<evidence type="ECO:0000256" key="1">
    <source>
        <dbReference type="ARBA" id="ARBA00038240"/>
    </source>
</evidence>
<keyword evidence="3" id="KW-0418">Kinase</keyword>
<dbReference type="AlphaFoldDB" id="A0A1H8GAI7"/>
<dbReference type="Gene3D" id="3.90.1200.10">
    <property type="match status" value="1"/>
</dbReference>
<proteinExistence type="inferred from homology"/>
<dbReference type="STRING" id="1173111.SAMN05444955_110143"/>
<dbReference type="Proteomes" id="UP000199695">
    <property type="component" value="Unassembled WGS sequence"/>
</dbReference>
<accession>A0A1H8GAI7</accession>
<keyword evidence="4" id="KW-1185">Reference proteome</keyword>
<dbReference type="EMBL" id="FOCQ01000010">
    <property type="protein sequence ID" value="SEN40298.1"/>
    <property type="molecule type" value="Genomic_DNA"/>
</dbReference>
<dbReference type="PANTHER" id="PTHR21064">
    <property type="entry name" value="AMINOGLYCOSIDE PHOSPHOTRANSFERASE DOMAIN-CONTAINING PROTEIN-RELATED"/>
    <property type="match status" value="1"/>
</dbReference>
<comment type="similarity">
    <text evidence="1">Belongs to the pseudomonas-type ThrB family.</text>
</comment>
<gene>
    <name evidence="3" type="ORF">SAMN05444955_110143</name>
</gene>
<dbReference type="RefSeq" id="WP_089969739.1">
    <property type="nucleotide sequence ID" value="NZ_FOCQ01000010.1"/>
</dbReference>
<dbReference type="GO" id="GO:0009088">
    <property type="term" value="P:threonine biosynthetic process"/>
    <property type="evidence" value="ECO:0007669"/>
    <property type="project" value="TreeGrafter"/>
</dbReference>
<evidence type="ECO:0000313" key="3">
    <source>
        <dbReference type="EMBL" id="SEN40298.1"/>
    </source>
</evidence>
<dbReference type="Pfam" id="PF01636">
    <property type="entry name" value="APH"/>
    <property type="match status" value="1"/>
</dbReference>
<sequence>MWKEELVKEACRKFRGTESSLKRIGGFWENVYEYERDGEACVLKLIPIAVKDRNLIYSELQWVSFLRTQGIRIPRQILSVHGKTVEEIRRLPVPCCIISFQKAPGKFVNPENPSEWNRTLFRRWGQVMGRMHSLSGKFHRHQSVPPFEEWNEGEIYHRDLSFAESSIRDRLNACLARIETFPKNERSYGLIHNDFHHRNFLLSYRGEMILFDFADVKYHWFTYDIAIALYHALSSVEQQDRAGFKTMFLESFMSGYLLEHQLEEGWEEQIDFFLEFRLLFSYLHQMTHLNREKASEETIRHLRRMKEKLLRGESVLAS</sequence>
<organism evidence="3 4">
    <name type="scientific">Lihuaxuella thermophila</name>
    <dbReference type="NCBI Taxonomy" id="1173111"/>
    <lineage>
        <taxon>Bacteria</taxon>
        <taxon>Bacillati</taxon>
        <taxon>Bacillota</taxon>
        <taxon>Bacilli</taxon>
        <taxon>Bacillales</taxon>
        <taxon>Thermoactinomycetaceae</taxon>
        <taxon>Lihuaxuella</taxon>
    </lineage>
</organism>
<evidence type="ECO:0000259" key="2">
    <source>
        <dbReference type="Pfam" id="PF01636"/>
    </source>
</evidence>
<dbReference type="SUPFAM" id="SSF56112">
    <property type="entry name" value="Protein kinase-like (PK-like)"/>
    <property type="match status" value="1"/>
</dbReference>
<feature type="domain" description="Aminoglycoside phosphotransferase" evidence="2">
    <location>
        <begin position="21"/>
        <end position="234"/>
    </location>
</feature>
<dbReference type="GO" id="GO:0004413">
    <property type="term" value="F:homoserine kinase activity"/>
    <property type="evidence" value="ECO:0007669"/>
    <property type="project" value="TreeGrafter"/>
</dbReference>
<dbReference type="InterPro" id="IPR050249">
    <property type="entry name" value="Pseudomonas-type_ThrB"/>
</dbReference>
<name>A0A1H8GAI7_9BACL</name>
<dbReference type="PANTHER" id="PTHR21064:SF6">
    <property type="entry name" value="AMINOGLYCOSIDE PHOSPHOTRANSFERASE DOMAIN-CONTAINING PROTEIN"/>
    <property type="match status" value="1"/>
</dbReference>
<dbReference type="OrthoDB" id="4030632at2"/>
<evidence type="ECO:0000313" key="4">
    <source>
        <dbReference type="Proteomes" id="UP000199695"/>
    </source>
</evidence>
<dbReference type="InterPro" id="IPR002575">
    <property type="entry name" value="Aminoglycoside_PTrfase"/>
</dbReference>
<protein>
    <submittedName>
        <fullName evidence="3">Ser/Thr protein kinase RdoA involved in Cpx stress response, MazF antagonist</fullName>
    </submittedName>
</protein>
<reference evidence="3 4" key="1">
    <citation type="submission" date="2016-10" db="EMBL/GenBank/DDBJ databases">
        <authorList>
            <person name="de Groot N.N."/>
        </authorList>
    </citation>
    <scope>NUCLEOTIDE SEQUENCE [LARGE SCALE GENOMIC DNA]</scope>
    <source>
        <strain evidence="3 4">DSM 46701</strain>
    </source>
</reference>